<dbReference type="AlphaFoldDB" id="A0A4S4NHS8"/>
<proteinExistence type="inferred from homology"/>
<keyword evidence="3 8" id="KW-0479">Metal-binding</keyword>
<keyword evidence="12" id="KW-1185">Reference proteome</keyword>
<keyword evidence="6 8" id="KW-0460">Magnesium</keyword>
<dbReference type="SMART" id="SM00098">
    <property type="entry name" value="alkPPc"/>
    <property type="match status" value="1"/>
</dbReference>
<dbReference type="InterPro" id="IPR018299">
    <property type="entry name" value="Alkaline_phosphatase_AS"/>
</dbReference>
<comment type="cofactor">
    <cofactor evidence="8">
        <name>Zn(2+)</name>
        <dbReference type="ChEBI" id="CHEBI:29105"/>
    </cofactor>
    <text evidence="8">Binds 2 Zn(2+) ions.</text>
</comment>
<dbReference type="PANTHER" id="PTHR11596">
    <property type="entry name" value="ALKALINE PHOSPHATASE"/>
    <property type="match status" value="1"/>
</dbReference>
<dbReference type="SUPFAM" id="SSF51695">
    <property type="entry name" value="PLC-like phosphodiesterases"/>
    <property type="match status" value="1"/>
</dbReference>
<feature type="binding site" evidence="8">
    <location>
        <position position="527"/>
    </location>
    <ligand>
        <name>Zn(2+)</name>
        <dbReference type="ChEBI" id="CHEBI:29105"/>
        <label>2</label>
    </ligand>
</feature>
<feature type="chain" id="PRO_5020612869" evidence="10">
    <location>
        <begin position="23"/>
        <end position="590"/>
    </location>
</feature>
<dbReference type="GO" id="GO:0004035">
    <property type="term" value="F:alkaline phosphatase activity"/>
    <property type="evidence" value="ECO:0007669"/>
    <property type="project" value="TreeGrafter"/>
</dbReference>
<dbReference type="EMBL" id="SRSF01000004">
    <property type="protein sequence ID" value="THH39252.1"/>
    <property type="molecule type" value="Genomic_DNA"/>
</dbReference>
<feature type="binding site" evidence="8">
    <location>
        <position position="283"/>
    </location>
    <ligand>
        <name>Mg(2+)</name>
        <dbReference type="ChEBI" id="CHEBI:18420"/>
    </ligand>
</feature>
<comment type="caution">
    <text evidence="11">The sequence shown here is derived from an EMBL/GenBank/DDBJ whole genome shotgun (WGS) entry which is preliminary data.</text>
</comment>
<evidence type="ECO:0000256" key="8">
    <source>
        <dbReference type="PIRSR" id="PIRSR601952-2"/>
    </source>
</evidence>
<dbReference type="PRINTS" id="PR00113">
    <property type="entry name" value="ALKPHPHTASE"/>
</dbReference>
<evidence type="ECO:0000256" key="6">
    <source>
        <dbReference type="ARBA" id="ARBA00022842"/>
    </source>
</evidence>
<dbReference type="SUPFAM" id="SSF53649">
    <property type="entry name" value="Alkaline phosphatase-like"/>
    <property type="match status" value="1"/>
</dbReference>
<organism evidence="11 12">
    <name type="scientific">Neolewinella litorea</name>
    <dbReference type="NCBI Taxonomy" id="2562452"/>
    <lineage>
        <taxon>Bacteria</taxon>
        <taxon>Pseudomonadati</taxon>
        <taxon>Bacteroidota</taxon>
        <taxon>Saprospiria</taxon>
        <taxon>Saprospirales</taxon>
        <taxon>Lewinellaceae</taxon>
        <taxon>Neolewinella</taxon>
    </lineage>
</organism>
<feature type="binding site" evidence="8">
    <location>
        <position position="283"/>
    </location>
    <ligand>
        <name>Zn(2+)</name>
        <dbReference type="ChEBI" id="CHEBI:29105"/>
        <label>2</label>
    </ligand>
</feature>
<evidence type="ECO:0000256" key="5">
    <source>
        <dbReference type="ARBA" id="ARBA00022833"/>
    </source>
</evidence>
<evidence type="ECO:0000256" key="10">
    <source>
        <dbReference type="SAM" id="SignalP"/>
    </source>
</evidence>
<accession>A0A4S4NHS8</accession>
<dbReference type="Pfam" id="PF13653">
    <property type="entry name" value="GDPD_2"/>
    <property type="match status" value="1"/>
</dbReference>
<dbReference type="CDD" id="cd16012">
    <property type="entry name" value="ALP"/>
    <property type="match status" value="1"/>
</dbReference>
<evidence type="ECO:0000256" key="9">
    <source>
        <dbReference type="RuleBase" id="RU003946"/>
    </source>
</evidence>
<dbReference type="Gene3D" id="3.20.20.190">
    <property type="entry name" value="Phosphatidylinositol (PI) phosphodiesterase"/>
    <property type="match status" value="1"/>
</dbReference>
<evidence type="ECO:0000313" key="12">
    <source>
        <dbReference type="Proteomes" id="UP000308528"/>
    </source>
</evidence>
<dbReference type="GO" id="GO:0046872">
    <property type="term" value="F:metal ion binding"/>
    <property type="evidence" value="ECO:0007669"/>
    <property type="project" value="UniProtKB-KW"/>
</dbReference>
<feature type="binding site" evidence="8">
    <location>
        <position position="488"/>
    </location>
    <ligand>
        <name>Zn(2+)</name>
        <dbReference type="ChEBI" id="CHEBI:29105"/>
        <label>2</label>
    </ligand>
</feature>
<feature type="binding site" evidence="8">
    <location>
        <position position="479"/>
    </location>
    <ligand>
        <name>Mg(2+)</name>
        <dbReference type="ChEBI" id="CHEBI:18420"/>
    </ligand>
</feature>
<evidence type="ECO:0000256" key="7">
    <source>
        <dbReference type="PIRSR" id="PIRSR601952-1"/>
    </source>
</evidence>
<feature type="binding site" evidence="8">
    <location>
        <position position="377"/>
    </location>
    <ligand>
        <name>Mg(2+)</name>
        <dbReference type="ChEBI" id="CHEBI:18420"/>
    </ligand>
</feature>
<feature type="binding site" evidence="8">
    <location>
        <position position="526"/>
    </location>
    <ligand>
        <name>Zn(2+)</name>
        <dbReference type="ChEBI" id="CHEBI:29105"/>
        <label>2</label>
    </ligand>
</feature>
<feature type="active site" description="Phosphoserine intermediate" evidence="7">
    <location>
        <position position="324"/>
    </location>
</feature>
<evidence type="ECO:0000256" key="2">
    <source>
        <dbReference type="ARBA" id="ARBA00022553"/>
    </source>
</evidence>
<sequence length="590" mass="63672">MTTIHHWLTASLFLLAATTLLAQTEYLVHSHNDYLQEVPFWRAYSSGAASIEADLVLHHDTLYVAHARQEIDPAVTFSGTYLEELARLAGKGNLRPVRLLIDLKTEAYATLDRVVAAIAAYPELAQGDKVTFIISGNRPPPEDYANYPDFIYFDHQNLEDLDRVDLSRVAMISQSFRGYSVWNGYGRMTAQDLARVDSVIQRAQNTGIPFRFWATPDTKTAWATYARLGVDYINTDQPSAARAFLDKLNQHTYAADPPSATYTPRNQIDASASPRNIILMIGDGNGLAHISAARMANRGALSITSLTHIGLVGTAAADDPVTDSAAAGTAMATGVKTNNRAIGVDTVGRPLRSLVEHLSDHNYRTGIITTDGIAGATPAAFYAHTPERDDSEKIMEDLVRSDLSFFISGGEGLEKAISGRFTPTSLSQFETLDHSVAIFNGTDKMPAIAAGREAFLPESVAKSLSVLGQDERPFFLMVEGAQIDNGGHANEISTIVKELLDFDRAVGEALRFADADGETLVIVTADHETGGLGIAGGSAAGEVRADFLSVDHSGTLVPLFAYGPGARNFTGVFDNTEVFHRILAALGIPK</sequence>
<protein>
    <submittedName>
        <fullName evidence="11">Alkaline phosphatase</fullName>
    </submittedName>
</protein>
<dbReference type="PROSITE" id="PS00123">
    <property type="entry name" value="ALKALINE_PHOSPHATASE"/>
    <property type="match status" value="1"/>
</dbReference>
<evidence type="ECO:0000313" key="11">
    <source>
        <dbReference type="EMBL" id="THH39252.1"/>
    </source>
</evidence>
<dbReference type="Proteomes" id="UP000308528">
    <property type="component" value="Unassembled WGS sequence"/>
</dbReference>
<keyword evidence="4" id="KW-0378">Hydrolase</keyword>
<comment type="similarity">
    <text evidence="1 9">Belongs to the alkaline phosphatase family.</text>
</comment>
<comment type="cofactor">
    <cofactor evidence="8">
        <name>Mg(2+)</name>
        <dbReference type="ChEBI" id="CHEBI:18420"/>
    </cofactor>
    <text evidence="8">Binds 1 Mg(2+) ion.</text>
</comment>
<dbReference type="InterPro" id="IPR017946">
    <property type="entry name" value="PLC-like_Pdiesterase_TIM-brl"/>
</dbReference>
<keyword evidence="5 8" id="KW-0862">Zinc</keyword>
<gene>
    <name evidence="11" type="ORF">E4021_10865</name>
</gene>
<dbReference type="OrthoDB" id="9794455at2"/>
<keyword evidence="10" id="KW-0732">Signal</keyword>
<evidence type="ECO:0000256" key="3">
    <source>
        <dbReference type="ARBA" id="ARBA00022723"/>
    </source>
</evidence>
<keyword evidence="2" id="KW-0597">Phosphoprotein</keyword>
<dbReference type="RefSeq" id="WP_136459310.1">
    <property type="nucleotide sequence ID" value="NZ_SRSF01000004.1"/>
</dbReference>
<dbReference type="GO" id="GO:0006629">
    <property type="term" value="P:lipid metabolic process"/>
    <property type="evidence" value="ECO:0007669"/>
    <property type="project" value="InterPro"/>
</dbReference>
<dbReference type="InterPro" id="IPR017850">
    <property type="entry name" value="Alkaline_phosphatase_core_sf"/>
</dbReference>
<evidence type="ECO:0000256" key="1">
    <source>
        <dbReference type="ARBA" id="ARBA00005984"/>
    </source>
</evidence>
<reference evidence="11 12" key="1">
    <citation type="submission" date="2019-04" db="EMBL/GenBank/DDBJ databases">
        <title>Lewinella litorea sp. nov., isolated from a marine sand.</title>
        <authorList>
            <person name="Yoon J.-H."/>
        </authorList>
    </citation>
    <scope>NUCLEOTIDE SEQUENCE [LARGE SCALE GENOMIC DNA]</scope>
    <source>
        <strain evidence="11 12">HSMS-39</strain>
    </source>
</reference>
<feature type="binding site" evidence="8">
    <location>
        <position position="484"/>
    </location>
    <ligand>
        <name>Zn(2+)</name>
        <dbReference type="ChEBI" id="CHEBI:29105"/>
        <label>2</label>
    </ligand>
</feature>
<dbReference type="PANTHER" id="PTHR11596:SF5">
    <property type="entry name" value="ALKALINE PHOSPHATASE"/>
    <property type="match status" value="1"/>
</dbReference>
<dbReference type="GO" id="GO:0008081">
    <property type="term" value="F:phosphoric diester hydrolase activity"/>
    <property type="evidence" value="ECO:0007669"/>
    <property type="project" value="InterPro"/>
</dbReference>
<dbReference type="Gene3D" id="3.40.720.10">
    <property type="entry name" value="Alkaline Phosphatase, subunit A"/>
    <property type="match status" value="1"/>
</dbReference>
<name>A0A4S4NHS8_9BACT</name>
<evidence type="ECO:0000256" key="4">
    <source>
        <dbReference type="ARBA" id="ARBA00022801"/>
    </source>
</evidence>
<dbReference type="Pfam" id="PF00245">
    <property type="entry name" value="Alk_phosphatase"/>
    <property type="match status" value="2"/>
</dbReference>
<feature type="signal peptide" evidence="10">
    <location>
        <begin position="1"/>
        <end position="22"/>
    </location>
</feature>
<dbReference type="InterPro" id="IPR001952">
    <property type="entry name" value="Alkaline_phosphatase"/>
</dbReference>